<proteinExistence type="predicted"/>
<dbReference type="Gene3D" id="1.10.443.10">
    <property type="entry name" value="Intergrase catalytic core"/>
    <property type="match status" value="1"/>
</dbReference>
<keyword evidence="3" id="KW-1185">Reference proteome</keyword>
<organism evidence="2 3">
    <name type="scientific">Porites lobata</name>
    <dbReference type="NCBI Taxonomy" id="104759"/>
    <lineage>
        <taxon>Eukaryota</taxon>
        <taxon>Metazoa</taxon>
        <taxon>Cnidaria</taxon>
        <taxon>Anthozoa</taxon>
        <taxon>Hexacorallia</taxon>
        <taxon>Scleractinia</taxon>
        <taxon>Fungiina</taxon>
        <taxon>Poritidae</taxon>
        <taxon>Porites</taxon>
    </lineage>
</organism>
<keyword evidence="1" id="KW-0233">DNA recombination</keyword>
<comment type="caution">
    <text evidence="2">The sequence shown here is derived from an EMBL/GenBank/DDBJ whole genome shotgun (WGS) entry which is preliminary data.</text>
</comment>
<evidence type="ECO:0008006" key="4">
    <source>
        <dbReference type="Google" id="ProtNLM"/>
    </source>
</evidence>
<dbReference type="InterPro" id="IPR011010">
    <property type="entry name" value="DNA_brk_join_enz"/>
</dbReference>
<evidence type="ECO:0000256" key="1">
    <source>
        <dbReference type="ARBA" id="ARBA00023172"/>
    </source>
</evidence>
<dbReference type="EMBL" id="CALNXK010000205">
    <property type="protein sequence ID" value="CAH3175875.1"/>
    <property type="molecule type" value="Genomic_DNA"/>
</dbReference>
<evidence type="ECO:0000313" key="3">
    <source>
        <dbReference type="Proteomes" id="UP001159405"/>
    </source>
</evidence>
<dbReference type="SUPFAM" id="SSF56349">
    <property type="entry name" value="DNA breaking-rejoining enzymes"/>
    <property type="match status" value="1"/>
</dbReference>
<gene>
    <name evidence="2" type="ORF">PLOB_00017273</name>
</gene>
<protein>
    <recommendedName>
        <fullName evidence="4">Tyr recombinase domain-containing protein</fullName>
    </recommendedName>
</protein>
<dbReference type="InterPro" id="IPR013762">
    <property type="entry name" value="Integrase-like_cat_sf"/>
</dbReference>
<accession>A0ABN8RDF9</accession>
<reference evidence="2 3" key="1">
    <citation type="submission" date="2022-05" db="EMBL/GenBank/DDBJ databases">
        <authorList>
            <consortium name="Genoscope - CEA"/>
            <person name="William W."/>
        </authorList>
    </citation>
    <scope>NUCLEOTIDE SEQUENCE [LARGE SCALE GENOMIC DNA]</scope>
</reference>
<sequence length="109" mass="11800">MVKMMMAKAGIKGYFTHHSLRATAVSRLSQEGVNDKLIRGVTGHRLEALPIHLTGRRETNEQLLSKIVQGRSIETTTTENVVAAQIPNSLGSINLNISGGNCNITSKES</sequence>
<dbReference type="Proteomes" id="UP001159405">
    <property type="component" value="Unassembled WGS sequence"/>
</dbReference>
<name>A0ABN8RDF9_9CNID</name>
<evidence type="ECO:0000313" key="2">
    <source>
        <dbReference type="EMBL" id="CAH3175875.1"/>
    </source>
</evidence>